<name>A0A8K1FDB0_PYTOL</name>
<protein>
    <submittedName>
        <fullName evidence="1">Uncharacterized protein</fullName>
    </submittedName>
</protein>
<sequence length="153" mass="17384">MRITKTQFSAYRDAIAKARATTLQQGQVYDGLGVWRSVKDSFPADASEQAWHPSVQSTERVAFYHQVLKELVDTDADGKTIEHHHFLLQCVRLPMREAPSPRKIMQLALNIGQLQAEMATLTTQDATFRSLYDAFQAFDMTEFDAYVTEKQPA</sequence>
<reference evidence="1" key="1">
    <citation type="submission" date="2019-03" db="EMBL/GenBank/DDBJ databases">
        <title>Long read genome sequence of the mycoparasitic Pythium oligandrum ATCC 38472 isolated from sugarbeet rhizosphere.</title>
        <authorList>
            <person name="Gaulin E."/>
        </authorList>
    </citation>
    <scope>NUCLEOTIDE SEQUENCE</scope>
    <source>
        <strain evidence="1">ATCC 38472_TT</strain>
    </source>
</reference>
<dbReference type="Proteomes" id="UP000794436">
    <property type="component" value="Unassembled WGS sequence"/>
</dbReference>
<accession>A0A8K1FDB0</accession>
<evidence type="ECO:0000313" key="1">
    <source>
        <dbReference type="EMBL" id="TMW55382.1"/>
    </source>
</evidence>
<proteinExistence type="predicted"/>
<organism evidence="1 2">
    <name type="scientific">Pythium oligandrum</name>
    <name type="common">Mycoparasitic fungus</name>
    <dbReference type="NCBI Taxonomy" id="41045"/>
    <lineage>
        <taxon>Eukaryota</taxon>
        <taxon>Sar</taxon>
        <taxon>Stramenopiles</taxon>
        <taxon>Oomycota</taxon>
        <taxon>Peronosporomycetes</taxon>
        <taxon>Pythiales</taxon>
        <taxon>Pythiaceae</taxon>
        <taxon>Pythium</taxon>
    </lineage>
</organism>
<gene>
    <name evidence="1" type="ORF">Poli38472_013273</name>
</gene>
<keyword evidence="2" id="KW-1185">Reference proteome</keyword>
<comment type="caution">
    <text evidence="1">The sequence shown here is derived from an EMBL/GenBank/DDBJ whole genome shotgun (WGS) entry which is preliminary data.</text>
</comment>
<evidence type="ECO:0000313" key="2">
    <source>
        <dbReference type="Proteomes" id="UP000794436"/>
    </source>
</evidence>
<dbReference type="EMBL" id="SPLM01000148">
    <property type="protein sequence ID" value="TMW55382.1"/>
    <property type="molecule type" value="Genomic_DNA"/>
</dbReference>
<dbReference type="AlphaFoldDB" id="A0A8K1FDB0"/>